<proteinExistence type="predicted"/>
<evidence type="ECO:0000259" key="4">
    <source>
        <dbReference type="PROSITE" id="PS50949"/>
    </source>
</evidence>
<accession>A0A9D2LEC5</accession>
<dbReference type="PANTHER" id="PTHR44846">
    <property type="entry name" value="MANNOSYL-D-GLYCERATE TRANSPORT/METABOLISM SYSTEM REPRESSOR MNGR-RELATED"/>
    <property type="match status" value="1"/>
</dbReference>
<dbReference type="EMBL" id="DWZH01000087">
    <property type="protein sequence ID" value="HJB11038.1"/>
    <property type="molecule type" value="Genomic_DNA"/>
</dbReference>
<keyword evidence="2" id="KW-0238">DNA-binding</keyword>
<feature type="domain" description="HTH gntR-type" evidence="4">
    <location>
        <begin position="19"/>
        <end position="87"/>
    </location>
</feature>
<dbReference type="Proteomes" id="UP000823823">
    <property type="component" value="Unassembled WGS sequence"/>
</dbReference>
<dbReference type="PRINTS" id="PR00035">
    <property type="entry name" value="HTHGNTR"/>
</dbReference>
<evidence type="ECO:0000313" key="6">
    <source>
        <dbReference type="Proteomes" id="UP000823823"/>
    </source>
</evidence>
<dbReference type="Pfam" id="PF00392">
    <property type="entry name" value="GntR"/>
    <property type="match status" value="1"/>
</dbReference>
<comment type="caution">
    <text evidence="5">The sequence shown here is derived from an EMBL/GenBank/DDBJ whole genome shotgun (WGS) entry which is preliminary data.</text>
</comment>
<dbReference type="Gene3D" id="3.40.1410.10">
    <property type="entry name" value="Chorismate lyase-like"/>
    <property type="match status" value="1"/>
</dbReference>
<dbReference type="GO" id="GO:0003677">
    <property type="term" value="F:DNA binding"/>
    <property type="evidence" value="ECO:0007669"/>
    <property type="project" value="UniProtKB-KW"/>
</dbReference>
<sequence length="258" mass="27554">MDTDTEHALGGAISPTAGVPLRVAVYMRIDEAIRTGALPRASLIPSEAELGGRFNVSRTVIREALLLLEEDGLVHSRRGIGRFVSDHPPRSGIERLEPLERLISAGRPVRITRTEHTEQTSTSSFVTDFLGGDGHSSSWFIESVIGDGSGPIALTQEHLPASERLDGPLSPLRDVLASLPADATFLGAAHAAGLRFSGTSEITTGTAGATRATLLGIPAAQPILVLTRYLRFDGRPAFLSKSLINQHETTISITHHAY</sequence>
<dbReference type="InterPro" id="IPR050679">
    <property type="entry name" value="Bact_HTH_transcr_reg"/>
</dbReference>
<keyword evidence="3" id="KW-0804">Transcription</keyword>
<evidence type="ECO:0000256" key="3">
    <source>
        <dbReference type="ARBA" id="ARBA00023163"/>
    </source>
</evidence>
<dbReference type="SMART" id="SM00345">
    <property type="entry name" value="HTH_GNTR"/>
    <property type="match status" value="1"/>
</dbReference>
<name>A0A9D2LEC5_9MICO</name>
<dbReference type="SUPFAM" id="SSF64288">
    <property type="entry name" value="Chorismate lyase-like"/>
    <property type="match status" value="1"/>
</dbReference>
<keyword evidence="1" id="KW-0805">Transcription regulation</keyword>
<dbReference type="Gene3D" id="1.10.10.10">
    <property type="entry name" value="Winged helix-like DNA-binding domain superfamily/Winged helix DNA-binding domain"/>
    <property type="match status" value="1"/>
</dbReference>
<dbReference type="AlphaFoldDB" id="A0A9D2LEC5"/>
<dbReference type="SUPFAM" id="SSF46785">
    <property type="entry name" value="Winged helix' DNA-binding domain"/>
    <property type="match status" value="1"/>
</dbReference>
<evidence type="ECO:0000256" key="1">
    <source>
        <dbReference type="ARBA" id="ARBA00023015"/>
    </source>
</evidence>
<dbReference type="InterPro" id="IPR036390">
    <property type="entry name" value="WH_DNA-bd_sf"/>
</dbReference>
<dbReference type="CDD" id="cd07377">
    <property type="entry name" value="WHTH_GntR"/>
    <property type="match status" value="1"/>
</dbReference>
<dbReference type="InterPro" id="IPR000524">
    <property type="entry name" value="Tscrpt_reg_HTH_GntR"/>
</dbReference>
<dbReference type="PROSITE" id="PS50949">
    <property type="entry name" value="HTH_GNTR"/>
    <property type="match status" value="1"/>
</dbReference>
<dbReference type="PANTHER" id="PTHR44846:SF1">
    <property type="entry name" value="MANNOSYL-D-GLYCERATE TRANSPORT_METABOLISM SYSTEM REPRESSOR MNGR-RELATED"/>
    <property type="match status" value="1"/>
</dbReference>
<dbReference type="GO" id="GO:0003700">
    <property type="term" value="F:DNA-binding transcription factor activity"/>
    <property type="evidence" value="ECO:0007669"/>
    <property type="project" value="InterPro"/>
</dbReference>
<gene>
    <name evidence="5" type="ORF">H9786_11010</name>
</gene>
<protein>
    <submittedName>
        <fullName evidence="5">GntR family transcriptional regulator</fullName>
    </submittedName>
</protein>
<organism evidence="5 6">
    <name type="scientific">Candidatus Brachybacterium merdavium</name>
    <dbReference type="NCBI Taxonomy" id="2838513"/>
    <lineage>
        <taxon>Bacteria</taxon>
        <taxon>Bacillati</taxon>
        <taxon>Actinomycetota</taxon>
        <taxon>Actinomycetes</taxon>
        <taxon>Micrococcales</taxon>
        <taxon>Dermabacteraceae</taxon>
        <taxon>Brachybacterium</taxon>
    </lineage>
</organism>
<dbReference type="InterPro" id="IPR036388">
    <property type="entry name" value="WH-like_DNA-bd_sf"/>
</dbReference>
<reference evidence="5" key="2">
    <citation type="submission" date="2021-04" db="EMBL/GenBank/DDBJ databases">
        <authorList>
            <person name="Gilroy R."/>
        </authorList>
    </citation>
    <scope>NUCLEOTIDE SEQUENCE</scope>
    <source>
        <strain evidence="5">ChiHjej13B12-24818</strain>
    </source>
</reference>
<dbReference type="GO" id="GO:0045892">
    <property type="term" value="P:negative regulation of DNA-templated transcription"/>
    <property type="evidence" value="ECO:0007669"/>
    <property type="project" value="TreeGrafter"/>
</dbReference>
<reference evidence="5" key="1">
    <citation type="journal article" date="2021" name="PeerJ">
        <title>Extensive microbial diversity within the chicken gut microbiome revealed by metagenomics and culture.</title>
        <authorList>
            <person name="Gilroy R."/>
            <person name="Ravi A."/>
            <person name="Getino M."/>
            <person name="Pursley I."/>
            <person name="Horton D.L."/>
            <person name="Alikhan N.F."/>
            <person name="Baker D."/>
            <person name="Gharbi K."/>
            <person name="Hall N."/>
            <person name="Watson M."/>
            <person name="Adriaenssens E.M."/>
            <person name="Foster-Nyarko E."/>
            <person name="Jarju S."/>
            <person name="Secka A."/>
            <person name="Antonio M."/>
            <person name="Oren A."/>
            <person name="Chaudhuri R.R."/>
            <person name="La Ragione R."/>
            <person name="Hildebrand F."/>
            <person name="Pallen M.J."/>
        </authorList>
    </citation>
    <scope>NUCLEOTIDE SEQUENCE</scope>
    <source>
        <strain evidence="5">ChiHjej13B12-24818</strain>
    </source>
</reference>
<evidence type="ECO:0000256" key="2">
    <source>
        <dbReference type="ARBA" id="ARBA00023125"/>
    </source>
</evidence>
<dbReference type="InterPro" id="IPR028978">
    <property type="entry name" value="Chorismate_lyase_/UTRA_dom_sf"/>
</dbReference>
<evidence type="ECO:0000313" key="5">
    <source>
        <dbReference type="EMBL" id="HJB11038.1"/>
    </source>
</evidence>